<dbReference type="EMBL" id="BARS01034506">
    <property type="protein sequence ID" value="GAG23007.1"/>
    <property type="molecule type" value="Genomic_DNA"/>
</dbReference>
<dbReference type="InterPro" id="IPR014729">
    <property type="entry name" value="Rossmann-like_a/b/a_fold"/>
</dbReference>
<dbReference type="AlphaFoldDB" id="X0WIH5"/>
<dbReference type="CDD" id="cd00293">
    <property type="entry name" value="USP-like"/>
    <property type="match status" value="1"/>
</dbReference>
<accession>X0WIH5</accession>
<dbReference type="Pfam" id="PF00582">
    <property type="entry name" value="Usp"/>
    <property type="match status" value="1"/>
</dbReference>
<comment type="similarity">
    <text evidence="1">Belongs to the universal stress protein A family.</text>
</comment>
<proteinExistence type="inferred from homology"/>
<name>X0WIH5_9ZZZZ</name>
<gene>
    <name evidence="3" type="ORF">S01H1_53291</name>
</gene>
<sequence>RQARSYLNKVGKGIRSEKVSVEIRMVIGSAAEEIIKAADEFDVDLIVMSTHGRHGISRWAFGSVTDKVLRGGHKPVLVVRVPKKAAKT</sequence>
<dbReference type="PANTHER" id="PTHR46268">
    <property type="entry name" value="STRESS RESPONSE PROTEIN NHAX"/>
    <property type="match status" value="1"/>
</dbReference>
<evidence type="ECO:0000313" key="3">
    <source>
        <dbReference type="EMBL" id="GAG23007.1"/>
    </source>
</evidence>
<dbReference type="InterPro" id="IPR006016">
    <property type="entry name" value="UspA"/>
</dbReference>
<dbReference type="PRINTS" id="PR01438">
    <property type="entry name" value="UNVRSLSTRESS"/>
</dbReference>
<evidence type="ECO:0000256" key="1">
    <source>
        <dbReference type="ARBA" id="ARBA00008791"/>
    </source>
</evidence>
<evidence type="ECO:0000259" key="2">
    <source>
        <dbReference type="Pfam" id="PF00582"/>
    </source>
</evidence>
<dbReference type="Gene3D" id="3.40.50.620">
    <property type="entry name" value="HUPs"/>
    <property type="match status" value="1"/>
</dbReference>
<protein>
    <recommendedName>
        <fullName evidence="2">UspA domain-containing protein</fullName>
    </recommendedName>
</protein>
<dbReference type="PANTHER" id="PTHR46268:SF6">
    <property type="entry name" value="UNIVERSAL STRESS PROTEIN UP12"/>
    <property type="match status" value="1"/>
</dbReference>
<dbReference type="InterPro" id="IPR006015">
    <property type="entry name" value="Universal_stress_UspA"/>
</dbReference>
<feature type="non-terminal residue" evidence="3">
    <location>
        <position position="1"/>
    </location>
</feature>
<comment type="caution">
    <text evidence="3">The sequence shown here is derived from an EMBL/GenBank/DDBJ whole genome shotgun (WGS) entry which is preliminary data.</text>
</comment>
<dbReference type="SUPFAM" id="SSF52402">
    <property type="entry name" value="Adenine nucleotide alpha hydrolases-like"/>
    <property type="match status" value="1"/>
</dbReference>
<feature type="domain" description="UspA" evidence="2">
    <location>
        <begin position="15"/>
        <end position="80"/>
    </location>
</feature>
<organism evidence="3">
    <name type="scientific">marine sediment metagenome</name>
    <dbReference type="NCBI Taxonomy" id="412755"/>
    <lineage>
        <taxon>unclassified sequences</taxon>
        <taxon>metagenomes</taxon>
        <taxon>ecological metagenomes</taxon>
    </lineage>
</organism>
<reference evidence="3" key="1">
    <citation type="journal article" date="2014" name="Front. Microbiol.">
        <title>High frequency of phylogenetically diverse reductive dehalogenase-homologous genes in deep subseafloor sedimentary metagenomes.</title>
        <authorList>
            <person name="Kawai M."/>
            <person name="Futagami T."/>
            <person name="Toyoda A."/>
            <person name="Takaki Y."/>
            <person name="Nishi S."/>
            <person name="Hori S."/>
            <person name="Arai W."/>
            <person name="Tsubouchi T."/>
            <person name="Morono Y."/>
            <person name="Uchiyama I."/>
            <person name="Ito T."/>
            <person name="Fujiyama A."/>
            <person name="Inagaki F."/>
            <person name="Takami H."/>
        </authorList>
    </citation>
    <scope>NUCLEOTIDE SEQUENCE</scope>
    <source>
        <strain evidence="3">Expedition CK06-06</strain>
    </source>
</reference>